<protein>
    <submittedName>
        <fullName evidence="5">Transcription initiation factor tfiid 111 kDa</fullName>
    </submittedName>
</protein>
<evidence type="ECO:0000259" key="4">
    <source>
        <dbReference type="Pfam" id="PF12157"/>
    </source>
</evidence>
<feature type="region of interest" description="Disordered" evidence="3">
    <location>
        <begin position="927"/>
        <end position="988"/>
    </location>
</feature>
<organism evidence="5 6">
    <name type="scientific">Acrodontium crateriforme</name>
    <dbReference type="NCBI Taxonomy" id="150365"/>
    <lineage>
        <taxon>Eukaryota</taxon>
        <taxon>Fungi</taxon>
        <taxon>Dikarya</taxon>
        <taxon>Ascomycota</taxon>
        <taxon>Pezizomycotina</taxon>
        <taxon>Dothideomycetes</taxon>
        <taxon>Dothideomycetidae</taxon>
        <taxon>Mycosphaerellales</taxon>
        <taxon>Teratosphaeriaceae</taxon>
        <taxon>Acrodontium</taxon>
    </lineage>
</organism>
<feature type="compositionally biased region" description="Basic and acidic residues" evidence="3">
    <location>
        <begin position="1069"/>
        <end position="1078"/>
    </location>
</feature>
<dbReference type="GO" id="GO:0017025">
    <property type="term" value="F:TBP-class protein binding"/>
    <property type="evidence" value="ECO:0007669"/>
    <property type="project" value="InterPro"/>
</dbReference>
<dbReference type="GO" id="GO:0016251">
    <property type="term" value="F:RNA polymerase II general transcription initiation factor activity"/>
    <property type="evidence" value="ECO:0007669"/>
    <property type="project" value="InterPro"/>
</dbReference>
<sequence length="1173" mass="131116">MPHATNDENMEMTGEHEAAEAYLRDNDFESLGQFVHDREFDQKDKDADAIDYEDISDDDLPEEEEADNKLEDEADAEDLLTQAAGDVAALPDLSQTNGHHDEPDPNDDDIFGLGEHNDLFGESISSPEEERRPKLLLPGAPKTGGLVLPGKFGLALPSLAPTAPKPRPLDTQRLQYSPTSQSPPEFRDDSFARSSPSSAVDSDEDNESDEDELVKAQRQLLRAAARRQGTGKDTNEDDVELDLSTFYTFFPSYEKDQNPRFVEFFPPRPVTYRGKLPIKPPKPVQPTKISLDLLPDQERSFKTAASANVNSADGLSKTGIIHVTLGQATNQESDDDLALSDFDENEVIGKVSMQDLALVCQDWEIASLGAGSEIDMIDNHYEMDGDWENHERARPKKRQKTSVFDSIQSSYLSFEHPEEAAAKIAETVTLDLNDPNLLIDEHAPPTKKIKKRVPGDLGRDPALSKDLAKRYNVSNDEAYDLLKENHQNKIRSTLGSMAVEHSLPARKLQYPFYKVALDIKTKRNFHRPSLVLIDRGREYKFQKPKLVKKKERRGKEIKDLFSTAESLALNDNANVLMLEYSEEAPIMLSNFGMGNRLINYYRKRNPDDQDRPKLEIGETQVLLTQDKSPFANFGHVDQGEIVPTIQNGMYRAPVFQHKAKSNDFMVAINTTHRNGSKMYIRNVENLHIVGQQFPLVEVPGEHSRRVTDAAKKRLQALSYRIYTKSMQPGRKDKQLDNASIMVHLKGHDMPQTRSKMREFMKYEKAGRDGVGVWVPPQGKSVPDADTMRDWIKPEDIALLDSMQVGVQHLHDLGISTGKDADDDKEDETGSIEAQLAPWRITKNFINATQGKAMLKLHGDGEPTGRGEGFSFVRTSMKGGFQALGESVEDRLDARKRRDNGGHSYNVAKQQKAYDDYIRMIWDKQKQSLKNDAEMSDVDMDDEPEAEPESAYPYSRAATPRSTIGGTPSAYARRDDESASQFSKGSAGHRGKVTVIKRISVDGQGNTVVVKHRVTNPKVAKMYKDRRVENQLKKLSENLMDFEPTGDVVTDELKKQKLMAELKRIERNRDRRFARENAKRRVAGSPMADSPAAGQSDIDGPPSAIEGSTPVNPAKPGRGRNKDGTARKCANCGQVGHIKTNRKLCPMLNGTMKPEEANANGDNTFGAVAPKLVL</sequence>
<dbReference type="AlphaFoldDB" id="A0AAQ3M560"/>
<dbReference type="PANTHER" id="PTHR13900:SF0">
    <property type="entry name" value="TRANSCRIPTION INITIATION FACTOR TFIID SUBUNIT 1"/>
    <property type="match status" value="1"/>
</dbReference>
<feature type="domain" description="Transcription initiation factor TFIID subunit 1 histone acetyltransferase" evidence="4">
    <location>
        <begin position="471"/>
        <end position="928"/>
    </location>
</feature>
<keyword evidence="2" id="KW-0539">Nucleus</keyword>
<evidence type="ECO:0000256" key="1">
    <source>
        <dbReference type="ARBA" id="ARBA00004123"/>
    </source>
</evidence>
<dbReference type="EMBL" id="CP138583">
    <property type="protein sequence ID" value="WPH00041.1"/>
    <property type="molecule type" value="Genomic_DNA"/>
</dbReference>
<dbReference type="InterPro" id="IPR040240">
    <property type="entry name" value="TAF1"/>
</dbReference>
<dbReference type="PANTHER" id="PTHR13900">
    <property type="entry name" value="TRANSCRIPTION INITIATION FACTOR TFIID"/>
    <property type="match status" value="1"/>
</dbReference>
<evidence type="ECO:0000313" key="6">
    <source>
        <dbReference type="Proteomes" id="UP001303373"/>
    </source>
</evidence>
<feature type="compositionally biased region" description="Acidic residues" evidence="3">
    <location>
        <begin position="201"/>
        <end position="212"/>
    </location>
</feature>
<feature type="compositionally biased region" description="Basic and acidic residues" evidence="3">
    <location>
        <begin position="35"/>
        <end position="48"/>
    </location>
</feature>
<feature type="compositionally biased region" description="Polar residues" evidence="3">
    <location>
        <begin position="172"/>
        <end position="183"/>
    </location>
</feature>
<dbReference type="GO" id="GO:0051123">
    <property type="term" value="P:RNA polymerase II preinitiation complex assembly"/>
    <property type="evidence" value="ECO:0007669"/>
    <property type="project" value="TreeGrafter"/>
</dbReference>
<dbReference type="InterPro" id="IPR022591">
    <property type="entry name" value="TAF1_HAT_dom"/>
</dbReference>
<feature type="region of interest" description="Disordered" evidence="3">
    <location>
        <begin position="1"/>
        <end position="213"/>
    </location>
</feature>
<dbReference type="GO" id="GO:0005669">
    <property type="term" value="C:transcription factor TFIID complex"/>
    <property type="evidence" value="ECO:0007669"/>
    <property type="project" value="InterPro"/>
</dbReference>
<evidence type="ECO:0000256" key="3">
    <source>
        <dbReference type="SAM" id="MobiDB-lite"/>
    </source>
</evidence>
<dbReference type="Proteomes" id="UP001303373">
    <property type="component" value="Chromosome 4"/>
</dbReference>
<feature type="compositionally biased region" description="Basic and acidic residues" evidence="3">
    <location>
        <begin position="13"/>
        <end position="27"/>
    </location>
</feature>
<evidence type="ECO:0000313" key="5">
    <source>
        <dbReference type="EMBL" id="WPH00041.1"/>
    </source>
</evidence>
<comment type="subcellular location">
    <subcellularLocation>
        <location evidence="1">Nucleus</location>
    </subcellularLocation>
</comment>
<feature type="region of interest" description="Disordered" evidence="3">
    <location>
        <begin position="1069"/>
        <end position="1127"/>
    </location>
</feature>
<reference evidence="5 6" key="1">
    <citation type="submission" date="2023-11" db="EMBL/GenBank/DDBJ databases">
        <title>An acidophilic fungus is an integral part of prey digestion in a carnivorous sundew plant.</title>
        <authorList>
            <person name="Tsai I.J."/>
        </authorList>
    </citation>
    <scope>NUCLEOTIDE SEQUENCE [LARGE SCALE GENOMIC DNA]</scope>
    <source>
        <strain evidence="5">169a</strain>
    </source>
</reference>
<proteinExistence type="predicted"/>
<evidence type="ECO:0000256" key="2">
    <source>
        <dbReference type="ARBA" id="ARBA00023242"/>
    </source>
</evidence>
<dbReference type="Pfam" id="PF12157">
    <property type="entry name" value="DUF3591"/>
    <property type="match status" value="1"/>
</dbReference>
<feature type="compositionally biased region" description="Acidic residues" evidence="3">
    <location>
        <begin position="933"/>
        <end position="947"/>
    </location>
</feature>
<accession>A0AAQ3M560</accession>
<dbReference type="GO" id="GO:0004402">
    <property type="term" value="F:histone acetyltransferase activity"/>
    <property type="evidence" value="ECO:0007669"/>
    <property type="project" value="InterPro"/>
</dbReference>
<gene>
    <name evidence="5" type="ORF">R9X50_00286400</name>
</gene>
<name>A0AAQ3M560_9PEZI</name>
<feature type="compositionally biased region" description="Acidic residues" evidence="3">
    <location>
        <begin position="49"/>
        <end position="78"/>
    </location>
</feature>
<keyword evidence="6" id="KW-1185">Reference proteome</keyword>